<dbReference type="OMA" id="TDRYPDH"/>
<dbReference type="eggNOG" id="KOG4819">
    <property type="taxonomic scope" value="Eukaryota"/>
</dbReference>
<reference evidence="2" key="2">
    <citation type="submission" date="2025-08" db="UniProtKB">
        <authorList>
            <consortium name="Ensembl"/>
        </authorList>
    </citation>
    <scope>IDENTIFICATION</scope>
</reference>
<dbReference type="EMBL" id="AYCK01009979">
    <property type="status" value="NOT_ANNOTATED_CDS"/>
    <property type="molecule type" value="Genomic_DNA"/>
</dbReference>
<accession>A0A087XIA1</accession>
<dbReference type="AlphaFoldDB" id="A0A087XIA1"/>
<dbReference type="GeneID" id="103146215"/>
<evidence type="ECO:0000313" key="2">
    <source>
        <dbReference type="Ensembl" id="ENSPFOP00000005504.2"/>
    </source>
</evidence>
<keyword evidence="3" id="KW-1185">Reference proteome</keyword>
<dbReference type="Ensembl" id="ENSPFOT00000005513.1">
    <property type="protein sequence ID" value="ENSPFOP00000005504.2"/>
    <property type="gene ID" value="ENSPFOG00000005611.1"/>
</dbReference>
<sequence length="250" mass="29417">MAPTNQKRKNDKAQIKDGNFRKEGKASGGVNKKKKWIPHNKTFEGSIKEGQGFAFKKKEKIRHEYNKLLRRERKKNPKANVAYKEEYPEHLKHLYLAEAEQLRKQAWENRVNRSKLRMRGQMKDGTENNADVPGTDLTGGSELTDSASGNPEPTTSEQESFPISNRMRRKIQRKTSYQKTKEEFENIQEKRRLKKEAYLKNKQQREEAIHRYKQKKVETFRLLSQKTKKGQPNLNVQMEYLLQKIQGADK</sequence>
<dbReference type="PANTHER" id="PTHR15657">
    <property type="entry name" value="THYROID TRANSCRIPTION FACTOR 1-ASSOCIATED PROTEIN 26"/>
    <property type="match status" value="1"/>
</dbReference>
<reference evidence="3" key="1">
    <citation type="submission" date="2013-10" db="EMBL/GenBank/DDBJ databases">
        <authorList>
            <person name="Schartl M."/>
            <person name="Warren W."/>
        </authorList>
    </citation>
    <scope>NUCLEOTIDE SEQUENCE [LARGE SCALE GENOMIC DNA]</scope>
    <source>
        <strain evidence="3">female</strain>
    </source>
</reference>
<dbReference type="eggNOG" id="KOG3777">
    <property type="taxonomic scope" value="Eukaryota"/>
</dbReference>
<dbReference type="STRING" id="48698.ENSPFOP00000005504"/>
<dbReference type="InterPro" id="IPR013730">
    <property type="entry name" value="Fyv7/TAP26"/>
</dbReference>
<dbReference type="GeneTree" id="ENSGT00390000006546"/>
<dbReference type="Pfam" id="PF08524">
    <property type="entry name" value="rRNA_processing"/>
    <property type="match status" value="1"/>
</dbReference>
<proteinExistence type="predicted"/>
<dbReference type="GO" id="GO:0005634">
    <property type="term" value="C:nucleus"/>
    <property type="evidence" value="ECO:0007669"/>
    <property type="project" value="TreeGrafter"/>
</dbReference>
<feature type="region of interest" description="Disordered" evidence="1">
    <location>
        <begin position="117"/>
        <end position="183"/>
    </location>
</feature>
<dbReference type="KEGG" id="pfor:103146215"/>
<organism evidence="2 3">
    <name type="scientific">Poecilia formosa</name>
    <name type="common">Amazon molly</name>
    <name type="synonym">Limia formosa</name>
    <dbReference type="NCBI Taxonomy" id="48698"/>
    <lineage>
        <taxon>Eukaryota</taxon>
        <taxon>Metazoa</taxon>
        <taxon>Chordata</taxon>
        <taxon>Craniata</taxon>
        <taxon>Vertebrata</taxon>
        <taxon>Euteleostomi</taxon>
        <taxon>Actinopterygii</taxon>
        <taxon>Neopterygii</taxon>
        <taxon>Teleostei</taxon>
        <taxon>Neoteleostei</taxon>
        <taxon>Acanthomorphata</taxon>
        <taxon>Ovalentaria</taxon>
        <taxon>Atherinomorphae</taxon>
        <taxon>Cyprinodontiformes</taxon>
        <taxon>Poeciliidae</taxon>
        <taxon>Poeciliinae</taxon>
        <taxon>Poecilia</taxon>
    </lineage>
</organism>
<dbReference type="Proteomes" id="UP000028760">
    <property type="component" value="Unassembled WGS sequence"/>
</dbReference>
<protein>
    <submittedName>
        <fullName evidence="2">Coiled-coil domain containing 59</fullName>
    </submittedName>
</protein>
<dbReference type="OrthoDB" id="5377144at2759"/>
<evidence type="ECO:0000313" key="3">
    <source>
        <dbReference type="Proteomes" id="UP000028760"/>
    </source>
</evidence>
<feature type="compositionally biased region" description="Basic and acidic residues" evidence="1">
    <location>
        <begin position="11"/>
        <end position="25"/>
    </location>
</feature>
<dbReference type="CTD" id="29080"/>
<feature type="compositionally biased region" description="Basic residues" evidence="1">
    <location>
        <begin position="1"/>
        <end position="10"/>
    </location>
</feature>
<feature type="region of interest" description="Disordered" evidence="1">
    <location>
        <begin position="1"/>
        <end position="33"/>
    </location>
</feature>
<feature type="compositionally biased region" description="Polar residues" evidence="1">
    <location>
        <begin position="141"/>
        <end position="163"/>
    </location>
</feature>
<dbReference type="PRINTS" id="PR01854">
    <property type="entry name" value="BR22PROTEIN"/>
</dbReference>
<dbReference type="RefSeq" id="XP_007564095.1">
    <property type="nucleotide sequence ID" value="XM_007564033.2"/>
</dbReference>
<dbReference type="PANTHER" id="PTHR15657:SF1">
    <property type="entry name" value="THYROID TRANSCRIPTION FACTOR 1-ASSOCIATED PROTEIN 26"/>
    <property type="match status" value="1"/>
</dbReference>
<evidence type="ECO:0000256" key="1">
    <source>
        <dbReference type="SAM" id="MobiDB-lite"/>
    </source>
</evidence>
<reference evidence="2" key="3">
    <citation type="submission" date="2025-09" db="UniProtKB">
        <authorList>
            <consortium name="Ensembl"/>
        </authorList>
    </citation>
    <scope>IDENTIFICATION</scope>
</reference>
<name>A0A087XIA1_POEFO</name>